<feature type="transmembrane region" description="Helical" evidence="1">
    <location>
        <begin position="20"/>
        <end position="42"/>
    </location>
</feature>
<dbReference type="PANTHER" id="PTHR43471:SF10">
    <property type="entry name" value="SLL1107 PROTEIN"/>
    <property type="match status" value="1"/>
</dbReference>
<feature type="transmembrane region" description="Helical" evidence="1">
    <location>
        <begin position="185"/>
        <end position="201"/>
    </location>
</feature>
<feature type="transmembrane region" description="Helical" evidence="1">
    <location>
        <begin position="121"/>
        <end position="147"/>
    </location>
</feature>
<evidence type="ECO:0000256" key="1">
    <source>
        <dbReference type="SAM" id="Phobius"/>
    </source>
</evidence>
<protein>
    <submittedName>
        <fullName evidence="2">ABC transporter permease</fullName>
    </submittedName>
</protein>
<dbReference type="GO" id="GO:0005886">
    <property type="term" value="C:plasma membrane"/>
    <property type="evidence" value="ECO:0007669"/>
    <property type="project" value="UniProtKB-SubCell"/>
</dbReference>
<dbReference type="Pfam" id="PF12679">
    <property type="entry name" value="ABC2_membrane_2"/>
    <property type="match status" value="1"/>
</dbReference>
<dbReference type="GO" id="GO:0140359">
    <property type="term" value="F:ABC-type transporter activity"/>
    <property type="evidence" value="ECO:0007669"/>
    <property type="project" value="InterPro"/>
</dbReference>
<accession>A0A831TG62</accession>
<name>A0A831TG62_9BACT</name>
<proteinExistence type="predicted"/>
<gene>
    <name evidence="2" type="ORF">ENP34_03900</name>
</gene>
<dbReference type="PANTHER" id="PTHR43471">
    <property type="entry name" value="ABC TRANSPORTER PERMEASE"/>
    <property type="match status" value="1"/>
</dbReference>
<feature type="transmembrane region" description="Helical" evidence="1">
    <location>
        <begin position="159"/>
        <end position="179"/>
    </location>
</feature>
<keyword evidence="1" id="KW-0812">Transmembrane</keyword>
<sequence>MKALVIAQLTFREGLRKKLVWGVLLLSVLFVVLYVWGFHLFVEDWRQMEARRAERGVPPAGTYEIFASAMVLLGLWTVNFLSGVMTIFASVGTIASEIDAGTLQAIVPKPIRRWEIVLGKYLGFAGMLALYIVAMVASVILTARVVGDYTPPNVVQGTLLILLVSLILLSLTVFGSTFLSTVTNGVVVFMLYGMAITGGLVEQVGTALDNDLLIRIGVISSIVVPSDSMWRLASYLFQPRLAVNFLGPNPFGTTMPPSAFAVQYAVAYAFVLLLAAMLVFRKRDL</sequence>
<keyword evidence="1" id="KW-1133">Transmembrane helix</keyword>
<reference evidence="2" key="1">
    <citation type="journal article" date="2020" name="mSystems">
        <title>Genome- and Community-Level Interaction Insights into Carbon Utilization and Element Cycling Functions of Hydrothermarchaeota in Hydrothermal Sediment.</title>
        <authorList>
            <person name="Zhou Z."/>
            <person name="Liu Y."/>
            <person name="Xu W."/>
            <person name="Pan J."/>
            <person name="Luo Z.H."/>
            <person name="Li M."/>
        </authorList>
    </citation>
    <scope>NUCLEOTIDE SEQUENCE [LARGE SCALE GENOMIC DNA]</scope>
    <source>
        <strain evidence="2">SpSt-210</strain>
    </source>
</reference>
<evidence type="ECO:0000313" key="2">
    <source>
        <dbReference type="EMBL" id="HEG90573.1"/>
    </source>
</evidence>
<feature type="transmembrane region" description="Helical" evidence="1">
    <location>
        <begin position="63"/>
        <end position="89"/>
    </location>
</feature>
<dbReference type="AlphaFoldDB" id="A0A831TG62"/>
<keyword evidence="1" id="KW-0472">Membrane</keyword>
<comment type="caution">
    <text evidence="2">The sequence shown here is derived from an EMBL/GenBank/DDBJ whole genome shotgun (WGS) entry which is preliminary data.</text>
</comment>
<organism evidence="2">
    <name type="scientific">Thermorudis peleae</name>
    <dbReference type="NCBI Taxonomy" id="1382356"/>
    <lineage>
        <taxon>Bacteria</taxon>
        <taxon>Pseudomonadati</taxon>
        <taxon>Thermomicrobiota</taxon>
        <taxon>Thermomicrobia</taxon>
        <taxon>Thermomicrobia incertae sedis</taxon>
        <taxon>Thermorudis</taxon>
    </lineage>
</organism>
<dbReference type="EMBL" id="DSIY01000087">
    <property type="protein sequence ID" value="HEG90573.1"/>
    <property type="molecule type" value="Genomic_DNA"/>
</dbReference>
<feature type="transmembrane region" description="Helical" evidence="1">
    <location>
        <begin position="257"/>
        <end position="280"/>
    </location>
</feature>